<sequence>MTSSLSKRLLQLAVVLESKNSLRGRIVDGFHRLGYVLIRILYIVLSKRFKMREANLEVDDFFRAFRPTFALCFKLRFVSGKLDDIAVGRSARPLHCVYARPTNILVARSRTKDAYRRFTDKRTVSANWLPAVIDGVASGLAIGAPLRTIEERLRGEGRVGMASGGGCVQRPDRKGLASGLPGRVLVVSHRVIPRSPEAIPTLPSPLNLSSIVRSGAPIAKPLATPSITAGSQSTTEGEYRSGQAPFMSLRGSIPVWEAFGAAPFVLGILAHGYRLPFPEGFDCDQVNLKCPGNRRSAETNADFVTMTIRESAETNADFVTMTIREWVQSGIIVAVGSTPPLLSPLSVADSAPTVAQCLSASNQVRNDLREVGAIVAEDKTNWTSANLVQDSGSTWQQEPLHCLRDERTRHYCVS</sequence>
<name>A0A2A6CXJ7_PRIPA</name>
<accession>A0A2A6CXJ7</accession>
<proteinExistence type="predicted"/>
<protein>
    <submittedName>
        <fullName evidence="1">Uncharacterized protein</fullName>
    </submittedName>
</protein>
<evidence type="ECO:0000313" key="2">
    <source>
        <dbReference type="Proteomes" id="UP000005239"/>
    </source>
</evidence>
<organism evidence="1 2">
    <name type="scientific">Pristionchus pacificus</name>
    <name type="common">Parasitic nematode worm</name>
    <dbReference type="NCBI Taxonomy" id="54126"/>
    <lineage>
        <taxon>Eukaryota</taxon>
        <taxon>Metazoa</taxon>
        <taxon>Ecdysozoa</taxon>
        <taxon>Nematoda</taxon>
        <taxon>Chromadorea</taxon>
        <taxon>Rhabditida</taxon>
        <taxon>Rhabditina</taxon>
        <taxon>Diplogasteromorpha</taxon>
        <taxon>Diplogasteroidea</taxon>
        <taxon>Neodiplogasteridae</taxon>
        <taxon>Pristionchus</taxon>
    </lineage>
</organism>
<dbReference type="Proteomes" id="UP000005239">
    <property type="component" value="Unassembled WGS sequence"/>
</dbReference>
<keyword evidence="2" id="KW-1185">Reference proteome</keyword>
<dbReference type="EnsemblMetazoa" id="PPA36592.1">
    <property type="protein sequence ID" value="PPA36592.1"/>
    <property type="gene ID" value="WBGene00274961"/>
</dbReference>
<accession>A0A8R1URW0</accession>
<evidence type="ECO:0000313" key="1">
    <source>
        <dbReference type="EnsemblMetazoa" id="PPA36592.1"/>
    </source>
</evidence>
<reference evidence="1" key="2">
    <citation type="submission" date="2022-06" db="UniProtKB">
        <authorList>
            <consortium name="EnsemblMetazoa"/>
        </authorList>
    </citation>
    <scope>IDENTIFICATION</scope>
    <source>
        <strain evidence="1">PS312</strain>
    </source>
</reference>
<dbReference type="AlphaFoldDB" id="A0A2A6CXJ7"/>
<reference evidence="2" key="1">
    <citation type="journal article" date="2008" name="Nat. Genet.">
        <title>The Pristionchus pacificus genome provides a unique perspective on nematode lifestyle and parasitism.</title>
        <authorList>
            <person name="Dieterich C."/>
            <person name="Clifton S.W."/>
            <person name="Schuster L.N."/>
            <person name="Chinwalla A."/>
            <person name="Delehaunty K."/>
            <person name="Dinkelacker I."/>
            <person name="Fulton L."/>
            <person name="Fulton R."/>
            <person name="Godfrey J."/>
            <person name="Minx P."/>
            <person name="Mitreva M."/>
            <person name="Roeseler W."/>
            <person name="Tian H."/>
            <person name="Witte H."/>
            <person name="Yang S.P."/>
            <person name="Wilson R.K."/>
            <person name="Sommer R.J."/>
        </authorList>
    </citation>
    <scope>NUCLEOTIDE SEQUENCE [LARGE SCALE GENOMIC DNA]</scope>
    <source>
        <strain evidence="2">PS312</strain>
    </source>
</reference>
<gene>
    <name evidence="1" type="primary">WBGene00274961</name>
</gene>